<feature type="transmembrane region" description="Helical" evidence="1">
    <location>
        <begin position="120"/>
        <end position="142"/>
    </location>
</feature>
<comment type="caution">
    <text evidence="2">The sequence shown here is derived from an EMBL/GenBank/DDBJ whole genome shotgun (WGS) entry which is preliminary data.</text>
</comment>
<keyword evidence="1" id="KW-0812">Transmembrane</keyword>
<dbReference type="EMBL" id="JANAWD010000297">
    <property type="protein sequence ID" value="KAJ3481919.1"/>
    <property type="molecule type" value="Genomic_DNA"/>
</dbReference>
<gene>
    <name evidence="2" type="ORF">NLI96_g7335</name>
</gene>
<organism evidence="2 3">
    <name type="scientific">Meripilus lineatus</name>
    <dbReference type="NCBI Taxonomy" id="2056292"/>
    <lineage>
        <taxon>Eukaryota</taxon>
        <taxon>Fungi</taxon>
        <taxon>Dikarya</taxon>
        <taxon>Basidiomycota</taxon>
        <taxon>Agaricomycotina</taxon>
        <taxon>Agaricomycetes</taxon>
        <taxon>Polyporales</taxon>
        <taxon>Meripilaceae</taxon>
        <taxon>Meripilus</taxon>
    </lineage>
</organism>
<evidence type="ECO:0000313" key="2">
    <source>
        <dbReference type="EMBL" id="KAJ3481919.1"/>
    </source>
</evidence>
<proteinExistence type="predicted"/>
<keyword evidence="1" id="KW-1133">Transmembrane helix</keyword>
<evidence type="ECO:0000256" key="1">
    <source>
        <dbReference type="SAM" id="Phobius"/>
    </source>
</evidence>
<keyword evidence="1" id="KW-0472">Membrane</keyword>
<name>A0AAD5V150_9APHY</name>
<feature type="transmembrane region" description="Helical" evidence="1">
    <location>
        <begin position="74"/>
        <end position="94"/>
    </location>
</feature>
<feature type="transmembrane region" description="Helical" evidence="1">
    <location>
        <begin position="12"/>
        <end position="36"/>
    </location>
</feature>
<dbReference type="Proteomes" id="UP001212997">
    <property type="component" value="Unassembled WGS sequence"/>
</dbReference>
<evidence type="ECO:0000313" key="3">
    <source>
        <dbReference type="Proteomes" id="UP001212997"/>
    </source>
</evidence>
<evidence type="ECO:0008006" key="4">
    <source>
        <dbReference type="Google" id="ProtNLM"/>
    </source>
</evidence>
<keyword evidence="3" id="KW-1185">Reference proteome</keyword>
<protein>
    <recommendedName>
        <fullName evidence="4">Transmembrane protein</fullName>
    </recommendedName>
</protein>
<sequence>MEIPLLSRELRFRWVFIFYFFARYVWLGELITMVVITHASTVLNCPGKYYTSNAGQCGAPHGTEVTFRFLSRCIFYLLIALAIGQWITAIIVGARKSRSVWDDRAHTCVYVYNVRELVAFYLYNTLILLLTIAGLFRYGLLSSRSLWTRVCNQGVFYFFTTFVVNIPMLIFAWLNLNPIMSIMFSTPAATLSVIASSRVVTSLLAVRRSPSKITRNSLENVDAAGTRGRKHSPIQQFTSNINIPGTSIDSGEIEERAIRISNFAPLSSMETSFHTSEPHYGHIVV</sequence>
<accession>A0AAD5V150</accession>
<dbReference type="AlphaFoldDB" id="A0AAD5V150"/>
<feature type="transmembrane region" description="Helical" evidence="1">
    <location>
        <begin position="154"/>
        <end position="176"/>
    </location>
</feature>
<reference evidence="2" key="1">
    <citation type="submission" date="2022-07" db="EMBL/GenBank/DDBJ databases">
        <title>Genome Sequence of Physisporinus lineatus.</title>
        <authorList>
            <person name="Buettner E."/>
        </authorList>
    </citation>
    <scope>NUCLEOTIDE SEQUENCE</scope>
    <source>
        <strain evidence="2">VT162</strain>
    </source>
</reference>